<dbReference type="Proteomes" id="UP000646484">
    <property type="component" value="Unassembled WGS sequence"/>
</dbReference>
<sequence>MKVFRQSFWKTTIGFPFAVGSVFSLLVIIPDGIAEGFSCSRMVKMLFIVYSFPFCMALYMGFCVVLFDDVLFIKNTIFPFWKKKVYFKDITRVNIVDYGGNAIPYIQITTYEAKLAWRYYLDRVNRKDLPELVAILREKGIDVREKGGV</sequence>
<comment type="caution">
    <text evidence="2">The sequence shown here is derived from an EMBL/GenBank/DDBJ whole genome shotgun (WGS) entry which is preliminary data.</text>
</comment>
<keyword evidence="1" id="KW-0812">Transmembrane</keyword>
<accession>A0ABR7CW89</accession>
<evidence type="ECO:0000313" key="3">
    <source>
        <dbReference type="Proteomes" id="UP000646484"/>
    </source>
</evidence>
<organism evidence="2 3">
    <name type="scientific">Butyricimonas hominis</name>
    <dbReference type="NCBI Taxonomy" id="2763032"/>
    <lineage>
        <taxon>Bacteria</taxon>
        <taxon>Pseudomonadati</taxon>
        <taxon>Bacteroidota</taxon>
        <taxon>Bacteroidia</taxon>
        <taxon>Bacteroidales</taxon>
        <taxon>Odoribacteraceae</taxon>
        <taxon>Butyricimonas</taxon>
    </lineage>
</organism>
<gene>
    <name evidence="2" type="ORF">H8S64_02325</name>
</gene>
<protein>
    <recommendedName>
        <fullName evidence="4">PH domain-containing protein</fullName>
    </recommendedName>
</protein>
<reference evidence="2 3" key="1">
    <citation type="submission" date="2020-08" db="EMBL/GenBank/DDBJ databases">
        <title>Genome public.</title>
        <authorList>
            <person name="Liu C."/>
            <person name="Sun Q."/>
        </authorList>
    </citation>
    <scope>NUCLEOTIDE SEQUENCE [LARGE SCALE GENOMIC DNA]</scope>
    <source>
        <strain evidence="2 3">NSJ-56</strain>
    </source>
</reference>
<evidence type="ECO:0008006" key="4">
    <source>
        <dbReference type="Google" id="ProtNLM"/>
    </source>
</evidence>
<name>A0ABR7CW89_9BACT</name>
<feature type="transmembrane region" description="Helical" evidence="1">
    <location>
        <begin position="12"/>
        <end position="33"/>
    </location>
</feature>
<keyword evidence="1" id="KW-0472">Membrane</keyword>
<keyword evidence="1" id="KW-1133">Transmembrane helix</keyword>
<evidence type="ECO:0000256" key="1">
    <source>
        <dbReference type="SAM" id="Phobius"/>
    </source>
</evidence>
<proteinExistence type="predicted"/>
<dbReference type="EMBL" id="JACOOH010000001">
    <property type="protein sequence ID" value="MBC5619928.1"/>
    <property type="molecule type" value="Genomic_DNA"/>
</dbReference>
<dbReference type="RefSeq" id="WP_186974787.1">
    <property type="nucleotide sequence ID" value="NZ_JACOOH010000001.1"/>
</dbReference>
<feature type="transmembrane region" description="Helical" evidence="1">
    <location>
        <begin position="45"/>
        <end position="67"/>
    </location>
</feature>
<keyword evidence="3" id="KW-1185">Reference proteome</keyword>
<evidence type="ECO:0000313" key="2">
    <source>
        <dbReference type="EMBL" id="MBC5619928.1"/>
    </source>
</evidence>